<dbReference type="EMBL" id="AXUT01000353">
    <property type="protein sequence ID" value="ESU77534.1"/>
    <property type="molecule type" value="Genomic_DNA"/>
</dbReference>
<dbReference type="Proteomes" id="UP000017944">
    <property type="component" value="Unassembled WGS sequence"/>
</dbReference>
<organism evidence="1 2">
    <name type="scientific">Shigella dysenteriae WRSd3</name>
    <dbReference type="NCBI Taxonomy" id="1401327"/>
    <lineage>
        <taxon>Bacteria</taxon>
        <taxon>Pseudomonadati</taxon>
        <taxon>Pseudomonadota</taxon>
        <taxon>Gammaproteobacteria</taxon>
        <taxon>Enterobacterales</taxon>
        <taxon>Enterobacteriaceae</taxon>
        <taxon>Shigella</taxon>
    </lineage>
</organism>
<accession>A0A090ND78</accession>
<sequence>MFDKLQQINAVLWPDNLKALRHQRRLQFFNGFIFIKDAMRSHNGNDVHVFLLENPSLIIACSNRGDKKGPPK</sequence>
<name>A0A090ND78_SHIDY</name>
<evidence type="ECO:0000313" key="2">
    <source>
        <dbReference type="Proteomes" id="UP000017944"/>
    </source>
</evidence>
<evidence type="ECO:0000313" key="1">
    <source>
        <dbReference type="EMBL" id="ESU77534.1"/>
    </source>
</evidence>
<comment type="caution">
    <text evidence="1">The sequence shown here is derived from an EMBL/GenBank/DDBJ whole genome shotgun (WGS) entry which is preliminary data.</text>
</comment>
<protein>
    <submittedName>
        <fullName evidence="1">Uncharacterized protein</fullName>
    </submittedName>
</protein>
<proteinExistence type="predicted"/>
<gene>
    <name evidence="1" type="ORF">WRSd3_03601</name>
</gene>
<dbReference type="AlphaFoldDB" id="A0A090ND78"/>
<reference evidence="1 2" key="1">
    <citation type="submission" date="2013-10" db="EMBL/GenBank/DDBJ databases">
        <title>Draft genomes and the virulence plasmids of Sd1617 vaccine constructs: WRSd3 and WRSd5.</title>
        <authorList>
            <person name="Aksomboon Vongsawan A."/>
            <person name="Venkatesan M.M."/>
            <person name="Vaisvil B."/>
            <person name="Emel G."/>
            <person name="Kepatral V."/>
            <person name="Sethabutr O."/>
            <person name="Serichantalergs O."/>
            <person name="Mason C."/>
        </authorList>
    </citation>
    <scope>NUCLEOTIDE SEQUENCE [LARGE SCALE GENOMIC DNA]</scope>
    <source>
        <strain evidence="1 2">WRSd3</strain>
    </source>
</reference>